<dbReference type="Proteomes" id="UP001218218">
    <property type="component" value="Unassembled WGS sequence"/>
</dbReference>
<dbReference type="EMBL" id="JARIHO010000092">
    <property type="protein sequence ID" value="KAJ7306690.1"/>
    <property type="molecule type" value="Genomic_DNA"/>
</dbReference>
<comment type="caution">
    <text evidence="2">The sequence shown here is derived from an EMBL/GenBank/DDBJ whole genome shotgun (WGS) entry which is preliminary data.</text>
</comment>
<evidence type="ECO:0000313" key="3">
    <source>
        <dbReference type="Proteomes" id="UP001218218"/>
    </source>
</evidence>
<reference evidence="2" key="1">
    <citation type="submission" date="2023-03" db="EMBL/GenBank/DDBJ databases">
        <title>Massive genome expansion in bonnet fungi (Mycena s.s.) driven by repeated elements and novel gene families across ecological guilds.</title>
        <authorList>
            <consortium name="Lawrence Berkeley National Laboratory"/>
            <person name="Harder C.B."/>
            <person name="Miyauchi S."/>
            <person name="Viragh M."/>
            <person name="Kuo A."/>
            <person name="Thoen E."/>
            <person name="Andreopoulos B."/>
            <person name="Lu D."/>
            <person name="Skrede I."/>
            <person name="Drula E."/>
            <person name="Henrissat B."/>
            <person name="Morin E."/>
            <person name="Kohler A."/>
            <person name="Barry K."/>
            <person name="LaButti K."/>
            <person name="Morin E."/>
            <person name="Salamov A."/>
            <person name="Lipzen A."/>
            <person name="Mereny Z."/>
            <person name="Hegedus B."/>
            <person name="Baldrian P."/>
            <person name="Stursova M."/>
            <person name="Weitz H."/>
            <person name="Taylor A."/>
            <person name="Grigoriev I.V."/>
            <person name="Nagy L.G."/>
            <person name="Martin F."/>
            <person name="Kauserud H."/>
        </authorList>
    </citation>
    <scope>NUCLEOTIDE SEQUENCE</scope>
    <source>
        <strain evidence="2">CBHHK002</strain>
    </source>
</reference>
<sequence>MAPLFTSAPTKHVVRSLLTAPCPVTLPVLLTNIIPEQFPLPCILMDIDPSRTPSPPPPPPPPRACTPAPAPRARTPAPVLPRRPTPDSRESSLTSMSSDDEARKPCSSNQIARPSAANIQTVKSLFRERYPNLTPEEQEKQYTDFRARLDQLCTLHLRPSLALSYQDKEKVTQVHTKMIATFSWLAHYDNNWPVMVCLQGKLHNSSARAVEKSTRKVMSAIAGVAPAARASSKKPKNKS</sequence>
<proteinExistence type="predicted"/>
<accession>A0AAD7EA08</accession>
<dbReference type="AlphaFoldDB" id="A0AAD7EA08"/>
<keyword evidence="3" id="KW-1185">Reference proteome</keyword>
<feature type="compositionally biased region" description="Pro residues" evidence="1">
    <location>
        <begin position="52"/>
        <end position="70"/>
    </location>
</feature>
<evidence type="ECO:0000256" key="1">
    <source>
        <dbReference type="SAM" id="MobiDB-lite"/>
    </source>
</evidence>
<evidence type="ECO:0000313" key="2">
    <source>
        <dbReference type="EMBL" id="KAJ7306690.1"/>
    </source>
</evidence>
<gene>
    <name evidence="2" type="ORF">DFH08DRAFT_824643</name>
</gene>
<feature type="region of interest" description="Disordered" evidence="1">
    <location>
        <begin position="49"/>
        <end position="114"/>
    </location>
</feature>
<organism evidence="2 3">
    <name type="scientific">Mycena albidolilacea</name>
    <dbReference type="NCBI Taxonomy" id="1033008"/>
    <lineage>
        <taxon>Eukaryota</taxon>
        <taxon>Fungi</taxon>
        <taxon>Dikarya</taxon>
        <taxon>Basidiomycota</taxon>
        <taxon>Agaricomycotina</taxon>
        <taxon>Agaricomycetes</taxon>
        <taxon>Agaricomycetidae</taxon>
        <taxon>Agaricales</taxon>
        <taxon>Marasmiineae</taxon>
        <taxon>Mycenaceae</taxon>
        <taxon>Mycena</taxon>
    </lineage>
</organism>
<protein>
    <submittedName>
        <fullName evidence="2">Uncharacterized protein</fullName>
    </submittedName>
</protein>
<name>A0AAD7EA08_9AGAR</name>